<evidence type="ECO:0000313" key="2">
    <source>
        <dbReference type="Proteomes" id="UP000006514"/>
    </source>
</evidence>
<dbReference type="AlphaFoldDB" id="J0WRD9"/>
<proteinExistence type="predicted"/>
<name>J0WRD9_AURST</name>
<keyword evidence="2" id="KW-1185">Reference proteome</keyword>
<protein>
    <submittedName>
        <fullName evidence="1">Uncharacterized protein</fullName>
    </submittedName>
</protein>
<gene>
    <name evidence="1" type="ORF">AURDEDRAFT_131135</name>
</gene>
<accession>J0WRD9</accession>
<dbReference type="EMBL" id="JH687941">
    <property type="protein sequence ID" value="EJD34507.1"/>
    <property type="molecule type" value="Genomic_DNA"/>
</dbReference>
<dbReference type="KEGG" id="adl:AURDEDRAFT_131135"/>
<evidence type="ECO:0000313" key="1">
    <source>
        <dbReference type="EMBL" id="EJD34507.1"/>
    </source>
</evidence>
<sequence>MSTMDLASALAVIRWHVYDPAGLFYADAKQWSALDKEAVDHALRRSHLERSARDSVPEYVHARLVHARLAQDLYDTILRISDYSAQLAELSDADPDSDFRGTELCGDLALQKNRLPTMVFSFKSAALHLRHYQPPTPVPAIPLAALPVYTDLPTLVDGEFPGFGFVSQARKRPREDDDDNALSVPARKKARDESFLTNMSLVRFEETNSLIRKRADESANRIRTLTITGKEISGMAATIKQLIRQQAGLSAFTLNKPATAAKFIPEMAALASRAAATARQEVSIDTTRYATRLLSHATILSDIESEKVSMDVAMDID</sequence>
<organism evidence="1 2">
    <name type="scientific">Auricularia subglabra (strain TFB-10046 / SS5)</name>
    <name type="common">White-rot fungus</name>
    <name type="synonym">Auricularia delicata (strain TFB10046)</name>
    <dbReference type="NCBI Taxonomy" id="717982"/>
    <lineage>
        <taxon>Eukaryota</taxon>
        <taxon>Fungi</taxon>
        <taxon>Dikarya</taxon>
        <taxon>Basidiomycota</taxon>
        <taxon>Agaricomycotina</taxon>
        <taxon>Agaricomycetes</taxon>
        <taxon>Auriculariales</taxon>
        <taxon>Auriculariaceae</taxon>
        <taxon>Auricularia</taxon>
    </lineage>
</organism>
<reference evidence="2" key="1">
    <citation type="journal article" date="2012" name="Science">
        <title>The Paleozoic origin of enzymatic lignin decomposition reconstructed from 31 fungal genomes.</title>
        <authorList>
            <person name="Floudas D."/>
            <person name="Binder M."/>
            <person name="Riley R."/>
            <person name="Barry K."/>
            <person name="Blanchette R.A."/>
            <person name="Henrissat B."/>
            <person name="Martinez A.T."/>
            <person name="Otillar R."/>
            <person name="Spatafora J.W."/>
            <person name="Yadav J.S."/>
            <person name="Aerts A."/>
            <person name="Benoit I."/>
            <person name="Boyd A."/>
            <person name="Carlson A."/>
            <person name="Copeland A."/>
            <person name="Coutinho P.M."/>
            <person name="de Vries R.P."/>
            <person name="Ferreira P."/>
            <person name="Findley K."/>
            <person name="Foster B."/>
            <person name="Gaskell J."/>
            <person name="Glotzer D."/>
            <person name="Gorecki P."/>
            <person name="Heitman J."/>
            <person name="Hesse C."/>
            <person name="Hori C."/>
            <person name="Igarashi K."/>
            <person name="Jurgens J.A."/>
            <person name="Kallen N."/>
            <person name="Kersten P."/>
            <person name="Kohler A."/>
            <person name="Kuees U."/>
            <person name="Kumar T.K.A."/>
            <person name="Kuo A."/>
            <person name="LaButti K."/>
            <person name="Larrondo L.F."/>
            <person name="Lindquist E."/>
            <person name="Ling A."/>
            <person name="Lombard V."/>
            <person name="Lucas S."/>
            <person name="Lundell T."/>
            <person name="Martin R."/>
            <person name="McLaughlin D.J."/>
            <person name="Morgenstern I."/>
            <person name="Morin E."/>
            <person name="Murat C."/>
            <person name="Nagy L.G."/>
            <person name="Nolan M."/>
            <person name="Ohm R.A."/>
            <person name="Patyshakuliyeva A."/>
            <person name="Rokas A."/>
            <person name="Ruiz-Duenas F.J."/>
            <person name="Sabat G."/>
            <person name="Salamov A."/>
            <person name="Samejima M."/>
            <person name="Schmutz J."/>
            <person name="Slot J.C."/>
            <person name="St John F."/>
            <person name="Stenlid J."/>
            <person name="Sun H."/>
            <person name="Sun S."/>
            <person name="Syed K."/>
            <person name="Tsang A."/>
            <person name="Wiebenga A."/>
            <person name="Young D."/>
            <person name="Pisabarro A."/>
            <person name="Eastwood D.C."/>
            <person name="Martin F."/>
            <person name="Cullen D."/>
            <person name="Grigoriev I.V."/>
            <person name="Hibbett D.S."/>
        </authorList>
    </citation>
    <scope>NUCLEOTIDE SEQUENCE [LARGE SCALE GENOMIC DNA]</scope>
    <source>
        <strain evidence="2">TFB10046</strain>
    </source>
</reference>
<dbReference type="InParanoid" id="J0WRD9"/>
<dbReference type="Proteomes" id="UP000006514">
    <property type="component" value="Unassembled WGS sequence"/>
</dbReference>